<keyword evidence="2" id="KW-1185">Reference proteome</keyword>
<dbReference type="RefSeq" id="XP_015188715.1">
    <property type="nucleotide sequence ID" value="XM_015333229.1"/>
</dbReference>
<evidence type="ECO:0000313" key="3">
    <source>
        <dbReference type="RefSeq" id="XP_015188715.1"/>
    </source>
</evidence>
<feature type="region of interest" description="Disordered" evidence="1">
    <location>
        <begin position="1"/>
        <end position="24"/>
    </location>
</feature>
<sequence>MQRNALTREKQQRLSTGGGPAVMDAEIDPDATIIAPNVMKTAPTLFSSNMLEEEVEVTRDSINKTERLEELLNNNNDSLEDVQTEENSSEPSTSRGIKRPLRETSKSSKKFRNENINSEENNLRLYRLHRIIHHKKQLFSLKFKNEQEMHDLTISRMRRKFKLEIRAAKAAAELAELKLRKEHNKDSNNDL</sequence>
<feature type="compositionally biased region" description="Acidic residues" evidence="1">
    <location>
        <begin position="78"/>
        <end position="88"/>
    </location>
</feature>
<feature type="compositionally biased region" description="Basic and acidic residues" evidence="1">
    <location>
        <begin position="1"/>
        <end position="12"/>
    </location>
</feature>
<evidence type="ECO:0000256" key="1">
    <source>
        <dbReference type="SAM" id="MobiDB-lite"/>
    </source>
</evidence>
<feature type="region of interest" description="Disordered" evidence="1">
    <location>
        <begin position="72"/>
        <end position="115"/>
    </location>
</feature>
<evidence type="ECO:0000313" key="2">
    <source>
        <dbReference type="Proteomes" id="UP000694924"/>
    </source>
</evidence>
<proteinExistence type="predicted"/>
<name>A0ABM1J8C7_POLDO</name>
<accession>A0ABM1J8C7</accession>
<reference evidence="3" key="1">
    <citation type="submission" date="2025-08" db="UniProtKB">
        <authorList>
            <consortium name="RefSeq"/>
        </authorList>
    </citation>
    <scope>IDENTIFICATION</scope>
    <source>
        <tissue evidence="3">Whole body</tissue>
    </source>
</reference>
<organism evidence="2 3">
    <name type="scientific">Polistes dominula</name>
    <name type="common">European paper wasp</name>
    <name type="synonym">Vespa dominula</name>
    <dbReference type="NCBI Taxonomy" id="743375"/>
    <lineage>
        <taxon>Eukaryota</taxon>
        <taxon>Metazoa</taxon>
        <taxon>Ecdysozoa</taxon>
        <taxon>Arthropoda</taxon>
        <taxon>Hexapoda</taxon>
        <taxon>Insecta</taxon>
        <taxon>Pterygota</taxon>
        <taxon>Neoptera</taxon>
        <taxon>Endopterygota</taxon>
        <taxon>Hymenoptera</taxon>
        <taxon>Apocrita</taxon>
        <taxon>Aculeata</taxon>
        <taxon>Vespoidea</taxon>
        <taxon>Vespidae</taxon>
        <taxon>Polistinae</taxon>
        <taxon>Polistini</taxon>
        <taxon>Polistes</taxon>
    </lineage>
</organism>
<dbReference type="GeneID" id="107072913"/>
<protein>
    <submittedName>
        <fullName evidence="3">Uncharacterized protein LOC107072913</fullName>
    </submittedName>
</protein>
<gene>
    <name evidence="3" type="primary">LOC107072913</name>
</gene>
<dbReference type="Proteomes" id="UP000694924">
    <property type="component" value="Unplaced"/>
</dbReference>